<reference evidence="1 2" key="1">
    <citation type="submission" date="2024-06" db="EMBL/GenBank/DDBJ databases">
        <title>The Natural Products Discovery Center: Release of the First 8490 Sequenced Strains for Exploring Actinobacteria Biosynthetic Diversity.</title>
        <authorList>
            <person name="Kalkreuter E."/>
            <person name="Kautsar S.A."/>
            <person name="Yang D."/>
            <person name="Bader C.D."/>
            <person name="Teijaro C.N."/>
            <person name="Fluegel L."/>
            <person name="Davis C.M."/>
            <person name="Simpson J.R."/>
            <person name="Lauterbach L."/>
            <person name="Steele A.D."/>
            <person name="Gui C."/>
            <person name="Meng S."/>
            <person name="Li G."/>
            <person name="Viehrig K."/>
            <person name="Ye F."/>
            <person name="Su P."/>
            <person name="Kiefer A.F."/>
            <person name="Nichols A."/>
            <person name="Cepeda A.J."/>
            <person name="Yan W."/>
            <person name="Fan B."/>
            <person name="Jiang Y."/>
            <person name="Adhikari A."/>
            <person name="Zheng C.-J."/>
            <person name="Schuster L."/>
            <person name="Cowan T.M."/>
            <person name="Smanski M.J."/>
            <person name="Chevrette M.G."/>
            <person name="De Carvalho L.P.S."/>
            <person name="Shen B."/>
        </authorList>
    </citation>
    <scope>NUCLEOTIDE SEQUENCE [LARGE SCALE GENOMIC DNA]</scope>
    <source>
        <strain evidence="1 2">NPDC001694</strain>
    </source>
</reference>
<protein>
    <submittedName>
        <fullName evidence="1">Helicase associated domain-containing protein</fullName>
    </submittedName>
</protein>
<dbReference type="EMBL" id="JBEOZM010000040">
    <property type="protein sequence ID" value="MER6274001.1"/>
    <property type="molecule type" value="Genomic_DNA"/>
</dbReference>
<evidence type="ECO:0000313" key="2">
    <source>
        <dbReference type="Proteomes" id="UP001490365"/>
    </source>
</evidence>
<evidence type="ECO:0000313" key="1">
    <source>
        <dbReference type="EMBL" id="MER6274001.1"/>
    </source>
</evidence>
<proteinExistence type="predicted"/>
<accession>A0ABV1TVD7</accession>
<sequence length="49" mass="5410">MPTAPGTVDGEAEPVTMKLGVWVSNTKQRRDKLAPEQLDGLRELGMEWA</sequence>
<dbReference type="RefSeq" id="WP_351962234.1">
    <property type="nucleotide sequence ID" value="NZ_JBEOZM010000040.1"/>
</dbReference>
<dbReference type="Proteomes" id="UP001490365">
    <property type="component" value="Unassembled WGS sequence"/>
</dbReference>
<gene>
    <name evidence="1" type="ORF">ABT211_43140</name>
</gene>
<comment type="caution">
    <text evidence="1">The sequence shown here is derived from an EMBL/GenBank/DDBJ whole genome shotgun (WGS) entry which is preliminary data.</text>
</comment>
<name>A0ABV1TVD7_9ACTN</name>
<keyword evidence="2" id="KW-1185">Reference proteome</keyword>
<organism evidence="1 2">
    <name type="scientific">Streptomyces sp. 900105755</name>
    <dbReference type="NCBI Taxonomy" id="3154389"/>
    <lineage>
        <taxon>Bacteria</taxon>
        <taxon>Bacillati</taxon>
        <taxon>Actinomycetota</taxon>
        <taxon>Actinomycetes</taxon>
        <taxon>Kitasatosporales</taxon>
        <taxon>Streptomycetaceae</taxon>
        <taxon>Streptomyces</taxon>
    </lineage>
</organism>